<feature type="region of interest" description="Disordered" evidence="8">
    <location>
        <begin position="95"/>
        <end position="130"/>
    </location>
</feature>
<dbReference type="PANTHER" id="PTHR30026:SF23">
    <property type="entry name" value="TO APRF-PUTATIVE OUTER MEMBRANE EFFLUX PROTEIN OR SECRETED ALKALINE PHOSPHATASE-RELATED"/>
    <property type="match status" value="1"/>
</dbReference>
<dbReference type="AlphaFoldDB" id="A9FFG8"/>
<dbReference type="Pfam" id="PF02321">
    <property type="entry name" value="OEP"/>
    <property type="match status" value="1"/>
</dbReference>
<reference evidence="9 10" key="1">
    <citation type="journal article" date="2007" name="Nat. Biotechnol.">
        <title>Complete genome sequence of the myxobacterium Sorangium cellulosum.</title>
        <authorList>
            <person name="Schneiker S."/>
            <person name="Perlova O."/>
            <person name="Kaiser O."/>
            <person name="Gerth K."/>
            <person name="Alici A."/>
            <person name="Altmeyer M.O."/>
            <person name="Bartels D."/>
            <person name="Bekel T."/>
            <person name="Beyer S."/>
            <person name="Bode E."/>
            <person name="Bode H.B."/>
            <person name="Bolten C.J."/>
            <person name="Choudhuri J.V."/>
            <person name="Doss S."/>
            <person name="Elnakady Y.A."/>
            <person name="Frank B."/>
            <person name="Gaigalat L."/>
            <person name="Goesmann A."/>
            <person name="Groeger C."/>
            <person name="Gross F."/>
            <person name="Jelsbak L."/>
            <person name="Jelsbak L."/>
            <person name="Kalinowski J."/>
            <person name="Kegler C."/>
            <person name="Knauber T."/>
            <person name="Konietzny S."/>
            <person name="Kopp M."/>
            <person name="Krause L."/>
            <person name="Krug D."/>
            <person name="Linke B."/>
            <person name="Mahmud T."/>
            <person name="Martinez-Arias R."/>
            <person name="McHardy A.C."/>
            <person name="Merai M."/>
            <person name="Meyer F."/>
            <person name="Mormann S."/>
            <person name="Munoz-Dorado J."/>
            <person name="Perez J."/>
            <person name="Pradella S."/>
            <person name="Rachid S."/>
            <person name="Raddatz G."/>
            <person name="Rosenau F."/>
            <person name="Rueckert C."/>
            <person name="Sasse F."/>
            <person name="Scharfe M."/>
            <person name="Schuster S.C."/>
            <person name="Suen G."/>
            <person name="Treuner-Lange A."/>
            <person name="Velicer G.J."/>
            <person name="Vorholter F.-J."/>
            <person name="Weissman K.J."/>
            <person name="Welch R.D."/>
            <person name="Wenzel S.C."/>
            <person name="Whitworth D.E."/>
            <person name="Wilhelm S."/>
            <person name="Wittmann C."/>
            <person name="Bloecker H."/>
            <person name="Puehler A."/>
            <person name="Mueller R."/>
        </authorList>
    </citation>
    <scope>NUCLEOTIDE SEQUENCE [LARGE SCALE GENOMIC DNA]</scope>
    <source>
        <strain evidence="10">So ce56</strain>
    </source>
</reference>
<keyword evidence="6" id="KW-0472">Membrane</keyword>
<comment type="subcellular location">
    <subcellularLocation>
        <location evidence="1">Cell outer membrane</location>
    </subcellularLocation>
</comment>
<evidence type="ECO:0000256" key="8">
    <source>
        <dbReference type="SAM" id="MobiDB-lite"/>
    </source>
</evidence>
<keyword evidence="4" id="KW-1134">Transmembrane beta strand</keyword>
<comment type="similarity">
    <text evidence="2">Belongs to the outer membrane factor (OMF) (TC 1.B.17) family.</text>
</comment>
<keyword evidence="7" id="KW-0998">Cell outer membrane</keyword>
<evidence type="ECO:0000256" key="4">
    <source>
        <dbReference type="ARBA" id="ARBA00022452"/>
    </source>
</evidence>
<dbReference type="Gene3D" id="1.20.1600.10">
    <property type="entry name" value="Outer membrane efflux proteins (OEP)"/>
    <property type="match status" value="1"/>
</dbReference>
<dbReference type="BioCyc" id="SCEL448385:SCE_RS24770-MONOMER"/>
<dbReference type="PANTHER" id="PTHR30026">
    <property type="entry name" value="OUTER MEMBRANE PROTEIN TOLC"/>
    <property type="match status" value="1"/>
</dbReference>
<gene>
    <name evidence="9" type="ordered locus">sce4825</name>
</gene>
<dbReference type="InterPro" id="IPR051906">
    <property type="entry name" value="TolC-like"/>
</dbReference>
<evidence type="ECO:0000256" key="5">
    <source>
        <dbReference type="ARBA" id="ARBA00022692"/>
    </source>
</evidence>
<organism evidence="9 10">
    <name type="scientific">Sorangium cellulosum (strain So ce56)</name>
    <name type="common">Polyangium cellulosum (strain So ce56)</name>
    <dbReference type="NCBI Taxonomy" id="448385"/>
    <lineage>
        <taxon>Bacteria</taxon>
        <taxon>Pseudomonadati</taxon>
        <taxon>Myxococcota</taxon>
        <taxon>Polyangia</taxon>
        <taxon>Polyangiales</taxon>
        <taxon>Polyangiaceae</taxon>
        <taxon>Sorangium</taxon>
    </lineage>
</organism>
<keyword evidence="10" id="KW-1185">Reference proteome</keyword>
<dbReference type="EMBL" id="AM746676">
    <property type="protein sequence ID" value="CAN94988.1"/>
    <property type="molecule type" value="Genomic_DNA"/>
</dbReference>
<protein>
    <submittedName>
        <fullName evidence="9">Probable outer membrane protein</fullName>
    </submittedName>
</protein>
<evidence type="ECO:0000256" key="2">
    <source>
        <dbReference type="ARBA" id="ARBA00007613"/>
    </source>
</evidence>
<dbReference type="GO" id="GO:1990281">
    <property type="term" value="C:efflux pump complex"/>
    <property type="evidence" value="ECO:0007669"/>
    <property type="project" value="TreeGrafter"/>
</dbReference>
<sequence>MTNLYTTRTPLETLPVSLRRMTFSRSVPLPWLASLALAATCSLSVAARAETLTAEEAVRRAASQNPSLRAALLEATAARQAVAAEEGARKPTLSASVTGDYKEPFHNGADPVDADGDGVPDTDANDKPLTIPMLKRSSTTSVTSDVALRYTTDVGTSLEVGASARSGTPGPNYGAQAYVSARQPLLRGAGTDAVLAPYAQAQASAVAAEQERELAASQTALDVLGAYWELWYAEQAIVVQEQALAAAQRLLADAKARAETLGTGTKVDVLRFSTSAASIADSLSQARATRAARAIALGRALGMAPASAASLAPTGAPPSLGALPSADALVRAASERSLELAALRADLDAQRARVSAAEDADQIRLDLFAMASMDGQWVRDGLPGLSLPGGRPAFGVLGGIEIELPLGGGRASADAARARTQLAAAEARYQARAEAIAADVSSLRASLEAAAEQVALATETARMAGELAEAERQRLSLGTATSADVVQAEQTRREAELRRLRAAVTELTSRLQLDHETGALLVRFASVLPRRSS</sequence>
<dbReference type="STRING" id="448385.sce4825"/>
<dbReference type="Proteomes" id="UP000002139">
    <property type="component" value="Chromosome"/>
</dbReference>
<keyword evidence="3" id="KW-0813">Transport</keyword>
<dbReference type="eggNOG" id="COG1538">
    <property type="taxonomic scope" value="Bacteria"/>
</dbReference>
<evidence type="ECO:0000256" key="6">
    <source>
        <dbReference type="ARBA" id="ARBA00023136"/>
    </source>
</evidence>
<evidence type="ECO:0000256" key="3">
    <source>
        <dbReference type="ARBA" id="ARBA00022448"/>
    </source>
</evidence>
<dbReference type="GO" id="GO:0015562">
    <property type="term" value="F:efflux transmembrane transporter activity"/>
    <property type="evidence" value="ECO:0007669"/>
    <property type="project" value="InterPro"/>
</dbReference>
<dbReference type="GO" id="GO:0015288">
    <property type="term" value="F:porin activity"/>
    <property type="evidence" value="ECO:0007669"/>
    <property type="project" value="TreeGrafter"/>
</dbReference>
<evidence type="ECO:0000313" key="10">
    <source>
        <dbReference type="Proteomes" id="UP000002139"/>
    </source>
</evidence>
<evidence type="ECO:0000256" key="1">
    <source>
        <dbReference type="ARBA" id="ARBA00004442"/>
    </source>
</evidence>
<dbReference type="KEGG" id="scl:sce4825"/>
<dbReference type="HOGENOM" id="CLU_510797_0_0_7"/>
<keyword evidence="5" id="KW-0812">Transmembrane</keyword>
<dbReference type="InterPro" id="IPR003423">
    <property type="entry name" value="OMP_efflux"/>
</dbReference>
<evidence type="ECO:0000313" key="9">
    <source>
        <dbReference type="EMBL" id="CAN94988.1"/>
    </source>
</evidence>
<proteinExistence type="inferred from homology"/>
<name>A9FFG8_SORC5</name>
<accession>A9FFG8</accession>
<dbReference type="SUPFAM" id="SSF56954">
    <property type="entry name" value="Outer membrane efflux proteins (OEP)"/>
    <property type="match status" value="1"/>
</dbReference>
<dbReference type="GO" id="GO:0009279">
    <property type="term" value="C:cell outer membrane"/>
    <property type="evidence" value="ECO:0007669"/>
    <property type="project" value="UniProtKB-SubCell"/>
</dbReference>
<evidence type="ECO:0000256" key="7">
    <source>
        <dbReference type="ARBA" id="ARBA00023237"/>
    </source>
</evidence>